<proteinExistence type="inferred from homology"/>
<feature type="chain" id="PRO_5011022920" description="Formate-dependent nitrite reductase complex subunit" evidence="8">
    <location>
        <begin position="22"/>
        <end position="130"/>
    </location>
</feature>
<keyword evidence="7 8" id="KW-0408">Iron</keyword>
<evidence type="ECO:0000256" key="7">
    <source>
        <dbReference type="ARBA" id="ARBA00023004"/>
    </source>
</evidence>
<evidence type="ECO:0000259" key="9">
    <source>
        <dbReference type="Pfam" id="PF03918"/>
    </source>
</evidence>
<comment type="similarity">
    <text evidence="2 8">Belongs to the CcmH/CycL/Ccl2/NrfF family.</text>
</comment>
<dbReference type="GO" id="GO:0017004">
    <property type="term" value="P:cytochrome complex assembly"/>
    <property type="evidence" value="ECO:0007669"/>
    <property type="project" value="UniProtKB-ARBA"/>
</dbReference>
<keyword evidence="6" id="KW-0574">Periplasm</keyword>
<dbReference type="InterPro" id="IPR051263">
    <property type="entry name" value="C-type_cytochrome_biogenesis"/>
</dbReference>
<dbReference type="PANTHER" id="PTHR47870">
    <property type="entry name" value="CYTOCHROME C-TYPE BIOGENESIS PROTEIN CCMH"/>
    <property type="match status" value="1"/>
</dbReference>
<dbReference type="NCBIfam" id="TIGR03147">
    <property type="entry name" value="cyt_nit_nrfF"/>
    <property type="match status" value="1"/>
</dbReference>
<keyword evidence="11" id="KW-1185">Reference proteome</keyword>
<comment type="caution">
    <text evidence="10">The sequence shown here is derived from an EMBL/GenBank/DDBJ whole genome shotgun (WGS) entry which is preliminary data.</text>
</comment>
<protein>
    <recommendedName>
        <fullName evidence="8">Formate-dependent nitrite reductase complex subunit</fullName>
    </recommendedName>
</protein>
<dbReference type="Pfam" id="PF03918">
    <property type="entry name" value="CcmH"/>
    <property type="match status" value="1"/>
</dbReference>
<keyword evidence="8" id="KW-1133">Transmembrane helix</keyword>
<dbReference type="AlphaFoldDB" id="E8KJF1"/>
<organism evidence="10 11">
    <name type="scientific">Actinobacillus ureae ATCC 25976</name>
    <dbReference type="NCBI Taxonomy" id="887324"/>
    <lineage>
        <taxon>Bacteria</taxon>
        <taxon>Pseudomonadati</taxon>
        <taxon>Pseudomonadota</taxon>
        <taxon>Gammaproteobacteria</taxon>
        <taxon>Pasteurellales</taxon>
        <taxon>Pasteurellaceae</taxon>
        <taxon>Actinobacillus</taxon>
    </lineage>
</organism>
<dbReference type="InterPro" id="IPR017565">
    <property type="entry name" value="For-dep_Cytc_NO2Rdtase_NrfF"/>
</dbReference>
<keyword evidence="8" id="KW-0472">Membrane</keyword>
<evidence type="ECO:0000256" key="3">
    <source>
        <dbReference type="ARBA" id="ARBA00022617"/>
    </source>
</evidence>
<reference evidence="10 11" key="1">
    <citation type="submission" date="2011-01" db="EMBL/GenBank/DDBJ databases">
        <authorList>
            <person name="Muzny D."/>
            <person name="Qin X."/>
            <person name="Deng J."/>
            <person name="Jiang H."/>
            <person name="Liu Y."/>
            <person name="Qu J."/>
            <person name="Song X.-Z."/>
            <person name="Zhang L."/>
            <person name="Thornton R."/>
            <person name="Coyle M."/>
            <person name="Francisco L."/>
            <person name="Jackson L."/>
            <person name="Javaid M."/>
            <person name="Korchina V."/>
            <person name="Kovar C."/>
            <person name="Mata R."/>
            <person name="Mathew T."/>
            <person name="Ngo R."/>
            <person name="Nguyen L."/>
            <person name="Nguyen N."/>
            <person name="Okwuonu G."/>
            <person name="Ongeri F."/>
            <person name="Pham C."/>
            <person name="Simmons D."/>
            <person name="Wilczek-Boney K."/>
            <person name="Hale W."/>
            <person name="Jakkamsetti A."/>
            <person name="Pham P."/>
            <person name="Ruth R."/>
            <person name="San Lucas F."/>
            <person name="Warren J."/>
            <person name="Zhang J."/>
            <person name="Zhao Z."/>
            <person name="Zhou C."/>
            <person name="Zhu D."/>
            <person name="Lee S."/>
            <person name="Bess C."/>
            <person name="Blankenburg K."/>
            <person name="Forbes L."/>
            <person name="Fu Q."/>
            <person name="Gubbala S."/>
            <person name="Hirani K."/>
            <person name="Jayaseelan J.C."/>
            <person name="Lara F."/>
            <person name="Munidasa M."/>
            <person name="Palculict T."/>
            <person name="Patil S."/>
            <person name="Pu L.-L."/>
            <person name="Saada N."/>
            <person name="Tang L."/>
            <person name="Weissenberger G."/>
            <person name="Zhu Y."/>
            <person name="Hemphill L."/>
            <person name="Shang Y."/>
            <person name="Youmans B."/>
            <person name="Ayvaz T."/>
            <person name="Ross M."/>
            <person name="Santibanez J."/>
            <person name="Aqrawi P."/>
            <person name="Gross S."/>
            <person name="Joshi V."/>
            <person name="Fowler G."/>
            <person name="Nazareth L."/>
            <person name="Reid J."/>
            <person name="Worley K."/>
            <person name="Petrosino J."/>
            <person name="Highlander S."/>
            <person name="Gibbs R."/>
        </authorList>
    </citation>
    <scope>NUCLEOTIDE SEQUENCE [LARGE SCALE GENOMIC DNA]</scope>
    <source>
        <strain evidence="10 11">ATCC 25976</strain>
    </source>
</reference>
<keyword evidence="3 8" id="KW-0349">Heme</keyword>
<comment type="subcellular location">
    <subcellularLocation>
        <location evidence="1">Periplasm</location>
    </subcellularLocation>
</comment>
<keyword evidence="4 8" id="KW-0479">Metal-binding</keyword>
<evidence type="ECO:0000313" key="11">
    <source>
        <dbReference type="Proteomes" id="UP000005467"/>
    </source>
</evidence>
<accession>E8KJF1</accession>
<dbReference type="InterPro" id="IPR005616">
    <property type="entry name" value="CcmH/CycL/Ccl2/NrfF_N"/>
</dbReference>
<dbReference type="CDD" id="cd16378">
    <property type="entry name" value="CcmH_N"/>
    <property type="match status" value="1"/>
</dbReference>
<gene>
    <name evidence="10" type="primary">nrfF</name>
    <name evidence="10" type="ORF">HMPREF0027_1968</name>
</gene>
<dbReference type="RefSeq" id="WP_005624396.1">
    <property type="nucleotide sequence ID" value="NZ_GL831081.1"/>
</dbReference>
<evidence type="ECO:0000256" key="8">
    <source>
        <dbReference type="RuleBase" id="RU364112"/>
    </source>
</evidence>
<dbReference type="Gene3D" id="1.10.8.640">
    <property type="entry name" value="Cytochrome C biogenesis protein"/>
    <property type="match status" value="1"/>
</dbReference>
<name>E8KJF1_9PAST</name>
<feature type="domain" description="CcmH/CycL/Ccl2/NrfF N-terminal" evidence="9">
    <location>
        <begin position="13"/>
        <end position="129"/>
    </location>
</feature>
<sequence>MKLLQKIWLFLPLVLSGIAQAEMVDTFQFQRESDRVRAVALAKSLRCPQCQNQNLVESNATIAYKLRLEVYEMVNQGKSDEEIIQIMTNRFGHFVNYDPPVNAQTWVLWGMPFGLCLMLLSLIIWRTKKK</sequence>
<dbReference type="PANTHER" id="PTHR47870:SF2">
    <property type="entry name" value="FORMATE-DEPENDENT NITRITE REDUCTASE COMPLEX SUBUNIT NRFF"/>
    <property type="match status" value="1"/>
</dbReference>
<keyword evidence="5 8" id="KW-0732">Signal</keyword>
<keyword evidence="8" id="KW-0812">Transmembrane</keyword>
<dbReference type="EMBL" id="AEVG01000132">
    <property type="protein sequence ID" value="EFX90929.1"/>
    <property type="molecule type" value="Genomic_DNA"/>
</dbReference>
<evidence type="ECO:0000256" key="1">
    <source>
        <dbReference type="ARBA" id="ARBA00004418"/>
    </source>
</evidence>
<dbReference type="GO" id="GO:0046872">
    <property type="term" value="F:metal ion binding"/>
    <property type="evidence" value="ECO:0007669"/>
    <property type="project" value="UniProtKB-KW"/>
</dbReference>
<evidence type="ECO:0000256" key="4">
    <source>
        <dbReference type="ARBA" id="ARBA00022723"/>
    </source>
</evidence>
<evidence type="ECO:0000313" key="10">
    <source>
        <dbReference type="EMBL" id="EFX90929.1"/>
    </source>
</evidence>
<dbReference type="Proteomes" id="UP000005467">
    <property type="component" value="Unassembled WGS sequence"/>
</dbReference>
<dbReference type="HOGENOM" id="CLU_107187_0_2_6"/>
<feature type="signal peptide" evidence="8">
    <location>
        <begin position="1"/>
        <end position="21"/>
    </location>
</feature>
<feature type="transmembrane region" description="Helical" evidence="8">
    <location>
        <begin position="106"/>
        <end position="125"/>
    </location>
</feature>
<evidence type="ECO:0000256" key="6">
    <source>
        <dbReference type="ARBA" id="ARBA00022764"/>
    </source>
</evidence>
<dbReference type="FunFam" id="1.10.8.640:FF:000001">
    <property type="entry name" value="Cytochrome c-type biogenesis protein"/>
    <property type="match status" value="1"/>
</dbReference>
<dbReference type="InterPro" id="IPR038297">
    <property type="entry name" value="CcmH/CycL/NrfF/Ccl2_sf"/>
</dbReference>
<dbReference type="GO" id="GO:0042597">
    <property type="term" value="C:periplasmic space"/>
    <property type="evidence" value="ECO:0007669"/>
    <property type="project" value="UniProtKB-SubCell"/>
</dbReference>
<dbReference type="GO" id="GO:0005886">
    <property type="term" value="C:plasma membrane"/>
    <property type="evidence" value="ECO:0007669"/>
    <property type="project" value="TreeGrafter"/>
</dbReference>
<evidence type="ECO:0000256" key="2">
    <source>
        <dbReference type="ARBA" id="ARBA00010342"/>
    </source>
</evidence>
<comment type="function">
    <text evidence="8">Possible subunit of a heme lyase.</text>
</comment>
<evidence type="ECO:0000256" key="5">
    <source>
        <dbReference type="ARBA" id="ARBA00022729"/>
    </source>
</evidence>